<evidence type="ECO:0000256" key="1">
    <source>
        <dbReference type="ARBA" id="ARBA00009477"/>
    </source>
</evidence>
<dbReference type="RefSeq" id="WP_250339648.1">
    <property type="nucleotide sequence ID" value="NZ_CP063231.1"/>
</dbReference>
<accession>A0ABY4T6M3</accession>
<name>A0ABY4T6M3_9GAMM</name>
<dbReference type="Gene3D" id="1.10.287.470">
    <property type="entry name" value="Helix hairpin bin"/>
    <property type="match status" value="1"/>
</dbReference>
<dbReference type="PANTHER" id="PTHR30469">
    <property type="entry name" value="MULTIDRUG RESISTANCE PROTEIN MDTA"/>
    <property type="match status" value="1"/>
</dbReference>
<comment type="similarity">
    <text evidence="1">Belongs to the membrane fusion protein (MFP) (TC 8.A.1) family.</text>
</comment>
<dbReference type="EMBL" id="CP063231">
    <property type="protein sequence ID" value="URL58995.1"/>
    <property type="molecule type" value="Genomic_DNA"/>
</dbReference>
<dbReference type="InterPro" id="IPR006143">
    <property type="entry name" value="RND_pump_MFP"/>
</dbReference>
<dbReference type="SUPFAM" id="SSF111369">
    <property type="entry name" value="HlyD-like secretion proteins"/>
    <property type="match status" value="1"/>
</dbReference>
<evidence type="ECO:0000313" key="3">
    <source>
        <dbReference type="Proteomes" id="UP001056681"/>
    </source>
</evidence>
<evidence type="ECO:0000313" key="2">
    <source>
        <dbReference type="EMBL" id="URL58995.1"/>
    </source>
</evidence>
<organism evidence="2 3">
    <name type="scientific">Luteibacter flocculans</name>
    <dbReference type="NCBI Taxonomy" id="2780091"/>
    <lineage>
        <taxon>Bacteria</taxon>
        <taxon>Pseudomonadati</taxon>
        <taxon>Pseudomonadota</taxon>
        <taxon>Gammaproteobacteria</taxon>
        <taxon>Lysobacterales</taxon>
        <taxon>Rhodanobacteraceae</taxon>
        <taxon>Luteibacter</taxon>
    </lineage>
</organism>
<dbReference type="PROSITE" id="PS51257">
    <property type="entry name" value="PROKAR_LIPOPROTEIN"/>
    <property type="match status" value="1"/>
</dbReference>
<proteinExistence type="inferred from homology"/>
<dbReference type="PANTHER" id="PTHR30469:SF15">
    <property type="entry name" value="HLYD FAMILY OF SECRETION PROTEINS"/>
    <property type="match status" value="1"/>
</dbReference>
<sequence length="363" mass="37729">MMRSLFAAAGLVAVCLLTACDRPPRHRPAERYVVLAQVTSAPDATSSVLGQVRQAQRATLGFDMAGRLASVAVQPGDRFAQGDTLATLDPAPARLRLAQARSEALASRGEWLDQVEQLRQQQALFDDGAASQSTLSRARAAEQAAHGKATAADAAVALAQRDVEHTRILAPFPGAVVTRMAEPGGDLSAGQSVLTVEGESELEVVASLPAKLASVVAVGDTAQLIGPDGIRAHVQLSHLSRHMAQGAIAEGIFRVLAPPGGLLPGQRVELKLRSPSADQRDTAIPLTALIPDASAGRGSVFVFDAVHGQVMRRPVTVAAIRGDRALIGAGLSIGERVVKAGTAFLSDGQAVVTWEGGSELENP</sequence>
<reference evidence="2" key="1">
    <citation type="submission" date="2020-10" db="EMBL/GenBank/DDBJ databases">
        <title>Whole-genome sequence of Luteibacter sp. EIF3.</title>
        <authorList>
            <person name="Friedrich I."/>
            <person name="Hertel R."/>
            <person name="Daniel R."/>
        </authorList>
    </citation>
    <scope>NUCLEOTIDE SEQUENCE</scope>
    <source>
        <strain evidence="2">EIF3</strain>
    </source>
</reference>
<dbReference type="Gene3D" id="2.40.30.170">
    <property type="match status" value="1"/>
</dbReference>
<dbReference type="Proteomes" id="UP001056681">
    <property type="component" value="Chromosome"/>
</dbReference>
<dbReference type="Gene3D" id="2.40.50.100">
    <property type="match status" value="1"/>
</dbReference>
<gene>
    <name evidence="2" type="ORF">IM816_02440</name>
</gene>
<dbReference type="Gene3D" id="2.40.420.20">
    <property type="match status" value="1"/>
</dbReference>
<dbReference type="NCBIfam" id="TIGR01730">
    <property type="entry name" value="RND_mfp"/>
    <property type="match status" value="1"/>
</dbReference>
<keyword evidence="3" id="KW-1185">Reference proteome</keyword>
<protein>
    <submittedName>
        <fullName evidence="2">Efflux RND transporter periplasmic adaptor subunit</fullName>
    </submittedName>
</protein>